<evidence type="ECO:0000259" key="4">
    <source>
        <dbReference type="PROSITE" id="PS01124"/>
    </source>
</evidence>
<dbReference type="InterPro" id="IPR050204">
    <property type="entry name" value="AraC_XylS_family_regulators"/>
</dbReference>
<organism evidence="5 6">
    <name type="scientific">Stenotrophomonas nematodicola</name>
    <dbReference type="NCBI Taxonomy" id="2656746"/>
    <lineage>
        <taxon>Bacteria</taxon>
        <taxon>Pseudomonadati</taxon>
        <taxon>Pseudomonadota</taxon>
        <taxon>Gammaproteobacteria</taxon>
        <taxon>Lysobacterales</taxon>
        <taxon>Lysobacteraceae</taxon>
        <taxon>Stenotrophomonas</taxon>
    </lineage>
</organism>
<dbReference type="Pfam" id="PF20240">
    <property type="entry name" value="DUF6597"/>
    <property type="match status" value="1"/>
</dbReference>
<evidence type="ECO:0000256" key="1">
    <source>
        <dbReference type="ARBA" id="ARBA00023015"/>
    </source>
</evidence>
<accession>A0ABW7CWK9</accession>
<proteinExistence type="predicted"/>
<keyword evidence="1" id="KW-0805">Transcription regulation</keyword>
<keyword evidence="3" id="KW-0804">Transcription</keyword>
<name>A0ABW7CWK9_9GAMM</name>
<feature type="domain" description="HTH araC/xylS-type" evidence="4">
    <location>
        <begin position="167"/>
        <end position="267"/>
    </location>
</feature>
<dbReference type="EMBL" id="JBHGCJ010000005">
    <property type="protein sequence ID" value="MFG6109372.1"/>
    <property type="molecule type" value="Genomic_DNA"/>
</dbReference>
<keyword evidence="2" id="KW-0238">DNA-binding</keyword>
<dbReference type="PROSITE" id="PS01124">
    <property type="entry name" value="HTH_ARAC_FAMILY_2"/>
    <property type="match status" value="1"/>
</dbReference>
<dbReference type="PANTHER" id="PTHR46796:SF15">
    <property type="entry name" value="BLL1074 PROTEIN"/>
    <property type="match status" value="1"/>
</dbReference>
<dbReference type="InterPro" id="IPR018060">
    <property type="entry name" value="HTH_AraC"/>
</dbReference>
<dbReference type="Gene3D" id="1.10.10.60">
    <property type="entry name" value="Homeodomain-like"/>
    <property type="match status" value="1"/>
</dbReference>
<protein>
    <submittedName>
        <fullName evidence="5">Helix-turn-helix domain-containing protein</fullName>
    </submittedName>
</protein>
<dbReference type="Proteomes" id="UP001605261">
    <property type="component" value="Unassembled WGS sequence"/>
</dbReference>
<evidence type="ECO:0000313" key="5">
    <source>
        <dbReference type="EMBL" id="MFG6109372.1"/>
    </source>
</evidence>
<comment type="caution">
    <text evidence="5">The sequence shown here is derived from an EMBL/GenBank/DDBJ whole genome shotgun (WGS) entry which is preliminary data.</text>
</comment>
<evidence type="ECO:0000256" key="3">
    <source>
        <dbReference type="ARBA" id="ARBA00023163"/>
    </source>
</evidence>
<gene>
    <name evidence="5" type="ORF">ACEU0G_003383</name>
</gene>
<dbReference type="PANTHER" id="PTHR46796">
    <property type="entry name" value="HTH-TYPE TRANSCRIPTIONAL ACTIVATOR RHAS-RELATED"/>
    <property type="match status" value="1"/>
</dbReference>
<dbReference type="SMART" id="SM00342">
    <property type="entry name" value="HTH_ARAC"/>
    <property type="match status" value="1"/>
</dbReference>
<evidence type="ECO:0000313" key="6">
    <source>
        <dbReference type="Proteomes" id="UP001605261"/>
    </source>
</evidence>
<evidence type="ECO:0000256" key="2">
    <source>
        <dbReference type="ARBA" id="ARBA00023125"/>
    </source>
</evidence>
<sequence length="270" mass="28474">MIRYRPRMSSRPDPADLPGVAGATGRYREWAPPAALRGGFGQLWRSDLPMGHSGEVAVLPDGCVDILWRDGRLFVVGPDVVAAHPQLTPGAQVLGARFQPGAARAWLGLPLSEIVGTAVELDAVLGVRARHMAARLNAVGDAEVRQQLFARELAGVAGNGNGNGTADAAAAQVFAQVRAGHGDLAGVSTALKMSTRSLRRLCHAQFGYGPKMLERILRLQRLLAMARARPGDGLAGLAADVGYADQSHLSREVRALAGIGAAQLCAQWRS</sequence>
<keyword evidence="6" id="KW-1185">Reference proteome</keyword>
<dbReference type="InterPro" id="IPR046532">
    <property type="entry name" value="DUF6597"/>
</dbReference>
<dbReference type="Pfam" id="PF12833">
    <property type="entry name" value="HTH_18"/>
    <property type="match status" value="1"/>
</dbReference>
<reference evidence="5 6" key="1">
    <citation type="submission" date="2024-09" db="EMBL/GenBank/DDBJ databases">
        <authorList>
            <consortium name="All-Russian atlas of soil microorganisms"/>
            <consortium name="as a basis for the search for new antimicrobial producers and enzymes with unique properties"/>
            <person name="Sokolova E.A."/>
            <person name="Voronina E.N."/>
        </authorList>
    </citation>
    <scope>NUCLEOTIDE SEQUENCE [LARGE SCALE GENOMIC DNA]</scope>
    <source>
        <strain evidence="5 6">AF-22b-331.1</strain>
    </source>
</reference>
<dbReference type="RefSeq" id="WP_394162986.1">
    <property type="nucleotide sequence ID" value="NZ_JBHGCJ010000005.1"/>
</dbReference>